<evidence type="ECO:0008006" key="6">
    <source>
        <dbReference type="Google" id="ProtNLM"/>
    </source>
</evidence>
<dbReference type="PANTHER" id="PTHR31836:SF22">
    <property type="entry name" value="RLPA-LIKE PROTEIN DOUBLE-PSI BETA-BARREL DOMAIN-CONTAINING PROTEIN"/>
    <property type="match status" value="1"/>
</dbReference>
<dbReference type="PANTHER" id="PTHR31836">
    <property type="match status" value="1"/>
</dbReference>
<feature type="chain" id="PRO_5016421724" description="RlpA-like protein double-psi beta-barrel domain-containing protein" evidence="3">
    <location>
        <begin position="20"/>
        <end position="236"/>
    </location>
</feature>
<evidence type="ECO:0000256" key="2">
    <source>
        <dbReference type="SAM" id="MobiDB-lite"/>
    </source>
</evidence>
<name>A0A316YHG3_9BASI</name>
<reference evidence="4 5" key="1">
    <citation type="journal article" date="2018" name="Mol. Biol. Evol.">
        <title>Broad Genomic Sampling Reveals a Smut Pathogenic Ancestry of the Fungal Clade Ustilaginomycotina.</title>
        <authorList>
            <person name="Kijpornyongpan T."/>
            <person name="Mondo S.J."/>
            <person name="Barry K."/>
            <person name="Sandor L."/>
            <person name="Lee J."/>
            <person name="Lipzen A."/>
            <person name="Pangilinan J."/>
            <person name="LaButti K."/>
            <person name="Hainaut M."/>
            <person name="Henrissat B."/>
            <person name="Grigoriev I.V."/>
            <person name="Spatafora J.W."/>
            <person name="Aime M.C."/>
        </authorList>
    </citation>
    <scope>NUCLEOTIDE SEQUENCE [LARGE SCALE GENOMIC DNA]</scope>
    <source>
        <strain evidence="4 5">MCA 4198</strain>
    </source>
</reference>
<dbReference type="CDD" id="cd22191">
    <property type="entry name" value="DPBB_RlpA_EXP_N-like"/>
    <property type="match status" value="1"/>
</dbReference>
<dbReference type="SUPFAM" id="SSF50685">
    <property type="entry name" value="Barwin-like endoglucanases"/>
    <property type="match status" value="1"/>
</dbReference>
<proteinExistence type="predicted"/>
<gene>
    <name evidence="4" type="ORF">FA10DRAFT_234255</name>
</gene>
<dbReference type="Gene3D" id="2.40.40.10">
    <property type="entry name" value="RlpA-like domain"/>
    <property type="match status" value="1"/>
</dbReference>
<accession>A0A316YHG3</accession>
<dbReference type="GeneID" id="37040890"/>
<feature type="compositionally biased region" description="Basic residues" evidence="2">
    <location>
        <begin position="70"/>
        <end position="96"/>
    </location>
</feature>
<dbReference type="EMBL" id="KZ819640">
    <property type="protein sequence ID" value="PWN87543.1"/>
    <property type="molecule type" value="Genomic_DNA"/>
</dbReference>
<feature type="signal peptide" evidence="3">
    <location>
        <begin position="1"/>
        <end position="19"/>
    </location>
</feature>
<dbReference type="OrthoDB" id="406505at2759"/>
<evidence type="ECO:0000256" key="3">
    <source>
        <dbReference type="SAM" id="SignalP"/>
    </source>
</evidence>
<organism evidence="4 5">
    <name type="scientific">Acaromyces ingoldii</name>
    <dbReference type="NCBI Taxonomy" id="215250"/>
    <lineage>
        <taxon>Eukaryota</taxon>
        <taxon>Fungi</taxon>
        <taxon>Dikarya</taxon>
        <taxon>Basidiomycota</taxon>
        <taxon>Ustilaginomycotina</taxon>
        <taxon>Exobasidiomycetes</taxon>
        <taxon>Exobasidiales</taxon>
        <taxon>Cryptobasidiaceae</taxon>
        <taxon>Acaromyces</taxon>
    </lineage>
</organism>
<feature type="region of interest" description="Disordered" evidence="2">
    <location>
        <begin position="38"/>
        <end position="109"/>
    </location>
</feature>
<dbReference type="InterPro" id="IPR051477">
    <property type="entry name" value="Expansin_CellWall"/>
</dbReference>
<evidence type="ECO:0000256" key="1">
    <source>
        <dbReference type="ARBA" id="ARBA00022729"/>
    </source>
</evidence>
<feature type="compositionally biased region" description="Polar residues" evidence="2">
    <location>
        <begin position="98"/>
        <end position="109"/>
    </location>
</feature>
<evidence type="ECO:0000313" key="5">
    <source>
        <dbReference type="Proteomes" id="UP000245768"/>
    </source>
</evidence>
<keyword evidence="5" id="KW-1185">Reference proteome</keyword>
<dbReference type="InterPro" id="IPR036908">
    <property type="entry name" value="RlpA-like_sf"/>
</dbReference>
<dbReference type="STRING" id="215250.A0A316YHG3"/>
<dbReference type="AlphaFoldDB" id="A0A316YHG3"/>
<dbReference type="InParanoid" id="A0A316YHG3"/>
<keyword evidence="1 3" id="KW-0732">Signal</keyword>
<dbReference type="Proteomes" id="UP000245768">
    <property type="component" value="Unassembled WGS sequence"/>
</dbReference>
<evidence type="ECO:0000313" key="4">
    <source>
        <dbReference type="EMBL" id="PWN87543.1"/>
    </source>
</evidence>
<feature type="compositionally biased region" description="Acidic residues" evidence="2">
    <location>
        <begin position="49"/>
        <end position="63"/>
    </location>
</feature>
<sequence>MKFLRVTILAVVIAALAVAASPEEQQPEKNELQEFLNEAGEKIHFFETGGDEDGEDDDEDDDKDETKRALVNRRSRKHHHGRNKHSHKSRNGKKKVSVPTSSGPDNGSQLLCPKTKVTWYASQDLKNPQCGDGSWSPTSSSHIGAVMAGWAGGPSCGEFVQLCNDQKSGNPCVRVRIVDKCAGCSQDWVDLTQSAFKKLAKTGTLDEGEVHNLKMYRTNKPTSWDKALFGPIKLKA</sequence>
<dbReference type="RefSeq" id="XP_025374741.1">
    <property type="nucleotide sequence ID" value="XM_025518974.1"/>
</dbReference>
<protein>
    <recommendedName>
        <fullName evidence="6">RlpA-like protein double-psi beta-barrel domain-containing protein</fullName>
    </recommendedName>
</protein>